<dbReference type="Proteomes" id="UP001147747">
    <property type="component" value="Unassembled WGS sequence"/>
</dbReference>
<dbReference type="InterPro" id="IPR036047">
    <property type="entry name" value="F-box-like_dom_sf"/>
</dbReference>
<keyword evidence="2" id="KW-1185">Reference proteome</keyword>
<protein>
    <recommendedName>
        <fullName evidence="3">F-box domain-containing protein</fullName>
    </recommendedName>
</protein>
<dbReference type="AlphaFoldDB" id="A0A9W9WAG9"/>
<dbReference type="EMBL" id="JAPZBU010000003">
    <property type="protein sequence ID" value="KAJ5413920.1"/>
    <property type="molecule type" value="Genomic_DNA"/>
</dbReference>
<reference evidence="1" key="1">
    <citation type="submission" date="2022-12" db="EMBL/GenBank/DDBJ databases">
        <authorList>
            <person name="Petersen C."/>
        </authorList>
    </citation>
    <scope>NUCLEOTIDE SEQUENCE</scope>
    <source>
        <strain evidence="1">IBT 29677</strain>
    </source>
</reference>
<reference evidence="1" key="2">
    <citation type="journal article" date="2023" name="IMA Fungus">
        <title>Comparative genomic study of the Penicillium genus elucidates a diverse pangenome and 15 lateral gene transfer events.</title>
        <authorList>
            <person name="Petersen C."/>
            <person name="Sorensen T."/>
            <person name="Nielsen M.R."/>
            <person name="Sondergaard T.E."/>
            <person name="Sorensen J.L."/>
            <person name="Fitzpatrick D.A."/>
            <person name="Frisvad J.C."/>
            <person name="Nielsen K.L."/>
        </authorList>
    </citation>
    <scope>NUCLEOTIDE SEQUENCE</scope>
    <source>
        <strain evidence="1">IBT 29677</strain>
    </source>
</reference>
<accession>A0A9W9WAG9</accession>
<sequence length="307" mass="35422">MGIESLPLELLEAILLGVKDEKTLLLAQRVCRQWVNCIRQSSAIQQALFFQPTNAGLERCQKPRQNPLLAAKFPYWFPSDNLKACAMAYGAGDMQDFLDSKTVYLRPTASWRRMLVQQPPIMGLQWIDLSLADRSNITTQRYSLPSEACGDGLRMNTLYDLVVRSAEKAEQYFYFRVAWSSYKTYSHQFKMPSTSNPDPCGRNDPQYKSVFRYAIQDTSLLLDTWHTERMPLNLMNTFGEDTWTWDLIRGLQSPMGDLDVDEVLRKRKVESVNRWRTMASELYAYTQERDSCSGYHLGSLDEDDADL</sequence>
<name>A0A9W9WAG9_9EURO</name>
<proteinExistence type="predicted"/>
<evidence type="ECO:0008006" key="3">
    <source>
        <dbReference type="Google" id="ProtNLM"/>
    </source>
</evidence>
<dbReference type="SUPFAM" id="SSF81383">
    <property type="entry name" value="F-box domain"/>
    <property type="match status" value="1"/>
</dbReference>
<comment type="caution">
    <text evidence="1">The sequence shown here is derived from an EMBL/GenBank/DDBJ whole genome shotgun (WGS) entry which is preliminary data.</text>
</comment>
<evidence type="ECO:0000313" key="1">
    <source>
        <dbReference type="EMBL" id="KAJ5413920.1"/>
    </source>
</evidence>
<gene>
    <name evidence="1" type="ORF">N7509_000547</name>
</gene>
<dbReference type="RefSeq" id="XP_056493766.1">
    <property type="nucleotide sequence ID" value="XM_056625184.1"/>
</dbReference>
<dbReference type="GeneID" id="81364164"/>
<organism evidence="1 2">
    <name type="scientific">Penicillium cosmopolitanum</name>
    <dbReference type="NCBI Taxonomy" id="1131564"/>
    <lineage>
        <taxon>Eukaryota</taxon>
        <taxon>Fungi</taxon>
        <taxon>Dikarya</taxon>
        <taxon>Ascomycota</taxon>
        <taxon>Pezizomycotina</taxon>
        <taxon>Eurotiomycetes</taxon>
        <taxon>Eurotiomycetidae</taxon>
        <taxon>Eurotiales</taxon>
        <taxon>Aspergillaceae</taxon>
        <taxon>Penicillium</taxon>
    </lineage>
</organism>
<dbReference type="OrthoDB" id="3800738at2759"/>
<evidence type="ECO:0000313" key="2">
    <source>
        <dbReference type="Proteomes" id="UP001147747"/>
    </source>
</evidence>